<organism evidence="3 4">
    <name type="scientific">Paenibacillus piri</name>
    <dbReference type="NCBI Taxonomy" id="2547395"/>
    <lineage>
        <taxon>Bacteria</taxon>
        <taxon>Bacillati</taxon>
        <taxon>Bacillota</taxon>
        <taxon>Bacilli</taxon>
        <taxon>Bacillales</taxon>
        <taxon>Paenibacillaceae</taxon>
        <taxon>Paenibacillus</taxon>
    </lineage>
</organism>
<dbReference type="PANTHER" id="PTHR37826:SF2">
    <property type="entry name" value="ZINC-RIBBON DOMAIN-CONTAINING PROTEIN"/>
    <property type="match status" value="1"/>
</dbReference>
<evidence type="ECO:0000313" key="3">
    <source>
        <dbReference type="EMBL" id="TDF94450.1"/>
    </source>
</evidence>
<accession>A0A4R5KJF5</accession>
<feature type="domain" description="DZANK-type" evidence="1">
    <location>
        <begin position="304"/>
        <end position="350"/>
    </location>
</feature>
<keyword evidence="4" id="KW-1185">Reference proteome</keyword>
<dbReference type="Proteomes" id="UP000295636">
    <property type="component" value="Unassembled WGS sequence"/>
</dbReference>
<dbReference type="EMBL" id="SMRT01000013">
    <property type="protein sequence ID" value="TDF94450.1"/>
    <property type="molecule type" value="Genomic_DNA"/>
</dbReference>
<feature type="domain" description="SPFH" evidence="2">
    <location>
        <begin position="19"/>
        <end position="229"/>
    </location>
</feature>
<name>A0A4R5KJF5_9BACL</name>
<dbReference type="InterPro" id="IPR033880">
    <property type="entry name" value="SPFH_YdjI"/>
</dbReference>
<protein>
    <submittedName>
        <fullName evidence="3">SPFH domain-containing protein</fullName>
    </submittedName>
</protein>
<dbReference type="OrthoDB" id="9764015at2"/>
<dbReference type="InterPro" id="IPR025874">
    <property type="entry name" value="DZR"/>
</dbReference>
<dbReference type="Pfam" id="PF13421">
    <property type="entry name" value="Band_7_1"/>
    <property type="match status" value="1"/>
</dbReference>
<dbReference type="CDD" id="cd03408">
    <property type="entry name" value="SPFH_like_u1"/>
    <property type="match status" value="1"/>
</dbReference>
<evidence type="ECO:0000313" key="4">
    <source>
        <dbReference type="Proteomes" id="UP000295636"/>
    </source>
</evidence>
<dbReference type="Pfam" id="PF12773">
    <property type="entry name" value="DZR"/>
    <property type="match status" value="1"/>
</dbReference>
<dbReference type="RefSeq" id="WP_133232841.1">
    <property type="nucleotide sequence ID" value="NZ_SMRT01000013.1"/>
</dbReference>
<sequence>MAIIDVIKFNGIANRNWLVYRYPGDSFVYGTQLIVGEGQIAVFVKGGKALDYFSAGTHTLNAKNIPLLQSFINLPFGGRTPFTAEIFFINKTVKLDVLWGTNDPISLIDPKYAVRLRVRAFGQFGIRITDYRVFLTELIGAVGDDQIVKYETVMNYFKGVTVTKVKTIISGIIINQKISVLEITPRLEEISEISQRSLSGEFERFGIEIVNFYLSSINFPDEDFEMINKILGEKAVFDIIGDNRYQVKRSFDVMETAAGNESGGSIAAAGVGLGLGAGAGLAVGNTFANTAGRAFNTPPQGHPCKKCGESNEPDSKFCRNCGEKLIVAQIECYSCRALVDEHAKFCSNCGSSMMKQICPGCHKENKPGTKFCSDCGTKMEE</sequence>
<evidence type="ECO:0000259" key="1">
    <source>
        <dbReference type="Pfam" id="PF12773"/>
    </source>
</evidence>
<gene>
    <name evidence="3" type="ORF">E1757_23870</name>
</gene>
<proteinExistence type="predicted"/>
<comment type="caution">
    <text evidence="3">The sequence shown here is derived from an EMBL/GenBank/DDBJ whole genome shotgun (WGS) entry which is preliminary data.</text>
</comment>
<dbReference type="AlphaFoldDB" id="A0A4R5KJF5"/>
<evidence type="ECO:0000259" key="2">
    <source>
        <dbReference type="Pfam" id="PF13421"/>
    </source>
</evidence>
<dbReference type="PANTHER" id="PTHR37826">
    <property type="entry name" value="FLOTILLIN BAND_7_5 DOMAIN PROTEIN"/>
    <property type="match status" value="1"/>
</dbReference>
<reference evidence="3 4" key="1">
    <citation type="submission" date="2019-03" db="EMBL/GenBank/DDBJ databases">
        <title>This is whole genome sequence of Paenibacillus sp MS74 strain.</title>
        <authorList>
            <person name="Trinh H.N."/>
        </authorList>
    </citation>
    <scope>NUCLEOTIDE SEQUENCE [LARGE SCALE GENOMIC DNA]</scope>
    <source>
        <strain evidence="3 4">MS74</strain>
    </source>
</reference>